<sequence>MQRSIVLTQRPEWSIGRSKDCDIVLPDRWASRHHSIIRVDPQKGYHFLDNKSMNGSFVNNQRVFDPYLLKHGDRMMVGETELEFVWLSSGTPPPATTHNEAKFILMTHSSRTQGEMWRELLNSQGLSTIWGTSHFELEKVMAHIESLHNAPNLLLLDLGMPKTNPYDFCRRYHETYPDLQVILLSGMRQSVHDSECKWAINQGATALLPGLPRENLFGDLTRITERLQTIFRGVDWHQINAEALTSTLLKLQEAVDSDLSGICL</sequence>
<dbReference type="InterPro" id="IPR000253">
    <property type="entry name" value="FHA_dom"/>
</dbReference>
<proteinExistence type="predicted"/>
<dbReference type="CDD" id="cd00060">
    <property type="entry name" value="FHA"/>
    <property type="match status" value="1"/>
</dbReference>
<dbReference type="InterPro" id="IPR011006">
    <property type="entry name" value="CheY-like_superfamily"/>
</dbReference>
<evidence type="ECO:0000313" key="2">
    <source>
        <dbReference type="EMBL" id="MDG2990203.1"/>
    </source>
</evidence>
<dbReference type="Gene3D" id="3.40.50.2300">
    <property type="match status" value="1"/>
</dbReference>
<dbReference type="Proteomes" id="UP001154265">
    <property type="component" value="Unassembled WGS sequence"/>
</dbReference>
<dbReference type="PROSITE" id="PS50006">
    <property type="entry name" value="FHA_DOMAIN"/>
    <property type="match status" value="1"/>
</dbReference>
<evidence type="ECO:0000313" key="3">
    <source>
        <dbReference type="Proteomes" id="UP001154265"/>
    </source>
</evidence>
<comment type="caution">
    <text evidence="2">The sequence shown here is derived from an EMBL/GenBank/DDBJ whole genome shotgun (WGS) entry which is preliminary data.</text>
</comment>
<accession>A0ABT6EWQ4</accession>
<dbReference type="SMART" id="SM00240">
    <property type="entry name" value="FHA"/>
    <property type="match status" value="1"/>
</dbReference>
<feature type="domain" description="FHA" evidence="1">
    <location>
        <begin position="13"/>
        <end position="63"/>
    </location>
</feature>
<dbReference type="InterPro" id="IPR008984">
    <property type="entry name" value="SMAD_FHA_dom_sf"/>
</dbReference>
<dbReference type="SUPFAM" id="SSF52172">
    <property type="entry name" value="CheY-like"/>
    <property type="match status" value="1"/>
</dbReference>
<reference evidence="2" key="2">
    <citation type="submission" date="2022-01" db="EMBL/GenBank/DDBJ databases">
        <authorList>
            <person name="Zivanovic Y."/>
            <person name="Moreira D."/>
            <person name="Lopez-Garcia P."/>
        </authorList>
    </citation>
    <scope>NUCLEOTIDE SEQUENCE</scope>
    <source>
        <strain evidence="2">G9</strain>
    </source>
</reference>
<dbReference type="Pfam" id="PF00498">
    <property type="entry name" value="FHA"/>
    <property type="match status" value="1"/>
</dbReference>
<dbReference type="CDD" id="cd00156">
    <property type="entry name" value="REC"/>
    <property type="match status" value="1"/>
</dbReference>
<protein>
    <submittedName>
        <fullName evidence="2">FHA domain-containing protein</fullName>
    </submittedName>
</protein>
<keyword evidence="3" id="KW-1185">Reference proteome</keyword>
<organism evidence="2 3">
    <name type="scientific">Candidatus Synechococcus calcipolaris G9</name>
    <dbReference type="NCBI Taxonomy" id="1497997"/>
    <lineage>
        <taxon>Bacteria</taxon>
        <taxon>Bacillati</taxon>
        <taxon>Cyanobacteriota</taxon>
        <taxon>Cyanophyceae</taxon>
        <taxon>Synechococcales</taxon>
        <taxon>Synechococcaceae</taxon>
        <taxon>Synechococcus</taxon>
    </lineage>
</organism>
<reference evidence="2" key="1">
    <citation type="journal article" date="2022" name="Genome Biol. Evol.">
        <title>A New Gene Family Diagnostic for Intracellular Biomineralization of Amorphous Ca Carbonates by Cyanobacteria.</title>
        <authorList>
            <person name="Benzerara K."/>
            <person name="Duprat E."/>
            <person name="Bitard-Feildel T."/>
            <person name="Caumes G."/>
            <person name="Cassier-Chauvat C."/>
            <person name="Chauvat F."/>
            <person name="Dezi M."/>
            <person name="Diop S.I."/>
            <person name="Gaschignard G."/>
            <person name="Gorgen S."/>
            <person name="Gugger M."/>
            <person name="Lopez-Garcia P."/>
            <person name="Millet M."/>
            <person name="Skouri-Panet F."/>
            <person name="Moreira D."/>
            <person name="Callebaut I."/>
        </authorList>
    </citation>
    <scope>NUCLEOTIDE SEQUENCE</scope>
    <source>
        <strain evidence="2">G9</strain>
    </source>
</reference>
<dbReference type="SUPFAM" id="SSF49879">
    <property type="entry name" value="SMAD/FHA domain"/>
    <property type="match status" value="1"/>
</dbReference>
<gene>
    <name evidence="2" type="ORF">L3556_04520</name>
</gene>
<dbReference type="Gene3D" id="2.60.200.20">
    <property type="match status" value="1"/>
</dbReference>
<evidence type="ECO:0000259" key="1">
    <source>
        <dbReference type="PROSITE" id="PS50006"/>
    </source>
</evidence>
<dbReference type="EMBL" id="JAKKUT010000002">
    <property type="protein sequence ID" value="MDG2990203.1"/>
    <property type="molecule type" value="Genomic_DNA"/>
</dbReference>
<name>A0ABT6EWQ4_9SYNE</name>